<accession>A0ABN6PS46</accession>
<evidence type="ECO:0000256" key="14">
    <source>
        <dbReference type="ARBA" id="ARBA00023098"/>
    </source>
</evidence>
<keyword evidence="17" id="KW-1208">Phospholipid metabolism</keyword>
<keyword evidence="9" id="KW-0444">Lipid biosynthesis</keyword>
<evidence type="ECO:0000256" key="8">
    <source>
        <dbReference type="ARBA" id="ARBA00022475"/>
    </source>
</evidence>
<keyword evidence="13 19" id="KW-1133">Transmembrane helix</keyword>
<evidence type="ECO:0000256" key="11">
    <source>
        <dbReference type="ARBA" id="ARBA00022692"/>
    </source>
</evidence>
<name>A0ABN6PS46_9BURK</name>
<evidence type="ECO:0000313" key="20">
    <source>
        <dbReference type="EMBL" id="BDI06700.1"/>
    </source>
</evidence>
<feature type="transmembrane region" description="Helical" evidence="19">
    <location>
        <begin position="214"/>
        <end position="235"/>
    </location>
</feature>
<evidence type="ECO:0000256" key="9">
    <source>
        <dbReference type="ARBA" id="ARBA00022516"/>
    </source>
</evidence>
<comment type="pathway">
    <text evidence="4">Lipid metabolism.</text>
</comment>
<comment type="catalytic activity">
    <reaction evidence="1 18">
        <text>a 1,2-diacyl-sn-glycero-3-phosphate + CTP + H(+) = a CDP-1,2-diacyl-sn-glycerol + diphosphate</text>
        <dbReference type="Rhea" id="RHEA:16229"/>
        <dbReference type="ChEBI" id="CHEBI:15378"/>
        <dbReference type="ChEBI" id="CHEBI:33019"/>
        <dbReference type="ChEBI" id="CHEBI:37563"/>
        <dbReference type="ChEBI" id="CHEBI:58332"/>
        <dbReference type="ChEBI" id="CHEBI:58608"/>
        <dbReference type="EC" id="2.7.7.41"/>
    </reaction>
</comment>
<keyword evidence="11 18" id="KW-0812">Transmembrane</keyword>
<evidence type="ECO:0000256" key="7">
    <source>
        <dbReference type="ARBA" id="ARBA00019373"/>
    </source>
</evidence>
<dbReference type="EC" id="2.7.7.41" evidence="6 18"/>
<feature type="transmembrane region" description="Helical" evidence="19">
    <location>
        <begin position="110"/>
        <end position="128"/>
    </location>
</feature>
<feature type="transmembrane region" description="Helical" evidence="19">
    <location>
        <begin position="6"/>
        <end position="39"/>
    </location>
</feature>
<comment type="subcellular location">
    <subcellularLocation>
        <location evidence="2">Cell membrane</location>
        <topology evidence="2">Multi-pass membrane protein</topology>
    </subcellularLocation>
</comment>
<feature type="transmembrane region" description="Helical" evidence="19">
    <location>
        <begin position="175"/>
        <end position="194"/>
    </location>
</feature>
<feature type="transmembrane region" description="Helical" evidence="19">
    <location>
        <begin position="79"/>
        <end position="98"/>
    </location>
</feature>
<evidence type="ECO:0000313" key="21">
    <source>
        <dbReference type="Proteomes" id="UP001057498"/>
    </source>
</evidence>
<evidence type="ECO:0000256" key="17">
    <source>
        <dbReference type="ARBA" id="ARBA00023264"/>
    </source>
</evidence>
<evidence type="ECO:0000256" key="15">
    <source>
        <dbReference type="ARBA" id="ARBA00023136"/>
    </source>
</evidence>
<evidence type="ECO:0000256" key="16">
    <source>
        <dbReference type="ARBA" id="ARBA00023209"/>
    </source>
</evidence>
<evidence type="ECO:0000256" key="5">
    <source>
        <dbReference type="ARBA" id="ARBA00010185"/>
    </source>
</evidence>
<evidence type="ECO:0000256" key="13">
    <source>
        <dbReference type="ARBA" id="ARBA00022989"/>
    </source>
</evidence>
<dbReference type="EMBL" id="AP025730">
    <property type="protein sequence ID" value="BDI06700.1"/>
    <property type="molecule type" value="Genomic_DNA"/>
</dbReference>
<keyword evidence="16" id="KW-0594">Phospholipid biosynthesis</keyword>
<comment type="similarity">
    <text evidence="5 18">Belongs to the CDS family.</text>
</comment>
<organism evidence="20 21">
    <name type="scientific">Sphaerotilus microaerophilus</name>
    <dbReference type="NCBI Taxonomy" id="2914710"/>
    <lineage>
        <taxon>Bacteria</taxon>
        <taxon>Pseudomonadati</taxon>
        <taxon>Pseudomonadota</taxon>
        <taxon>Betaproteobacteria</taxon>
        <taxon>Burkholderiales</taxon>
        <taxon>Sphaerotilaceae</taxon>
        <taxon>Sphaerotilus</taxon>
    </lineage>
</organism>
<dbReference type="GO" id="GO:0016779">
    <property type="term" value="F:nucleotidyltransferase activity"/>
    <property type="evidence" value="ECO:0007669"/>
    <property type="project" value="UniProtKB-KW"/>
</dbReference>
<evidence type="ECO:0000256" key="12">
    <source>
        <dbReference type="ARBA" id="ARBA00022695"/>
    </source>
</evidence>
<keyword evidence="12 18" id="KW-0548">Nucleotidyltransferase</keyword>
<protein>
    <recommendedName>
        <fullName evidence="7 18">Phosphatidate cytidylyltransferase</fullName>
        <ecNumber evidence="6 18">2.7.7.41</ecNumber>
    </recommendedName>
</protein>
<reference evidence="20" key="1">
    <citation type="submission" date="2022-04" db="EMBL/GenBank/DDBJ databases">
        <title>Whole genome sequence of Sphaerotilus sp. FB-5.</title>
        <authorList>
            <person name="Takeda M."/>
            <person name="Narihara S."/>
            <person name="Akimoto M."/>
            <person name="Akimoto R."/>
            <person name="Nishiyashiki S."/>
            <person name="Murakami T."/>
        </authorList>
    </citation>
    <scope>NUCLEOTIDE SEQUENCE</scope>
    <source>
        <strain evidence="20">FB-5</strain>
    </source>
</reference>
<dbReference type="InterPro" id="IPR000374">
    <property type="entry name" value="PC_trans"/>
</dbReference>
<keyword evidence="10 18" id="KW-0808">Transferase</keyword>
<dbReference type="RefSeq" id="WP_251969951.1">
    <property type="nucleotide sequence ID" value="NZ_AP025730.1"/>
</dbReference>
<proteinExistence type="inferred from homology"/>
<keyword evidence="15 19" id="KW-0472">Membrane</keyword>
<dbReference type="Proteomes" id="UP001057498">
    <property type="component" value="Chromosome"/>
</dbReference>
<keyword evidence="21" id="KW-1185">Reference proteome</keyword>
<keyword evidence="8" id="KW-1003">Cell membrane</keyword>
<evidence type="ECO:0000256" key="10">
    <source>
        <dbReference type="ARBA" id="ARBA00022679"/>
    </source>
</evidence>
<keyword evidence="14" id="KW-0443">Lipid metabolism</keyword>
<feature type="transmembrane region" description="Helical" evidence="19">
    <location>
        <begin position="134"/>
        <end position="154"/>
    </location>
</feature>
<evidence type="ECO:0000256" key="18">
    <source>
        <dbReference type="RuleBase" id="RU003938"/>
    </source>
</evidence>
<evidence type="ECO:0000256" key="19">
    <source>
        <dbReference type="SAM" id="Phobius"/>
    </source>
</evidence>
<evidence type="ECO:0000256" key="3">
    <source>
        <dbReference type="ARBA" id="ARBA00005119"/>
    </source>
</evidence>
<comment type="pathway">
    <text evidence="3 18">Phospholipid metabolism; CDP-diacylglycerol biosynthesis; CDP-diacylglycerol from sn-glycerol 3-phosphate: step 3/3.</text>
</comment>
<evidence type="ECO:0000256" key="2">
    <source>
        <dbReference type="ARBA" id="ARBA00004651"/>
    </source>
</evidence>
<dbReference type="PANTHER" id="PTHR46382">
    <property type="entry name" value="PHOSPHATIDATE CYTIDYLYLTRANSFERASE"/>
    <property type="match status" value="1"/>
</dbReference>
<sequence>MLKQRVITALLLMAVLLPALFASAPWPFMALTLVMIGAAGWEWSRLNHAPGVAALAFGALVVAGAGVAWWLGWVGHSPAGLWWLAMLVWVLGGAWVLRRGVAAWPTVPRGLRLVAGLLLLWLAWLAIAEARLRGLNFLLSTFCLVWAADIAAYFGGRAFGRRKLAPAISPGKSWAGVYSGMIGVLLVAALWMAFDQRGLADGPSLYTLLWQRSGPLGLVIGCLFLSALSVVGDLFESLVKRAVGAKDSSALLPGHGGVLDRIDALLPVCPLALALVCA</sequence>
<feature type="transmembrane region" description="Helical" evidence="19">
    <location>
        <begin position="51"/>
        <end position="73"/>
    </location>
</feature>
<dbReference type="PROSITE" id="PS01315">
    <property type="entry name" value="CDS"/>
    <property type="match status" value="1"/>
</dbReference>
<evidence type="ECO:0000256" key="4">
    <source>
        <dbReference type="ARBA" id="ARBA00005189"/>
    </source>
</evidence>
<evidence type="ECO:0000256" key="6">
    <source>
        <dbReference type="ARBA" id="ARBA00012487"/>
    </source>
</evidence>
<gene>
    <name evidence="20" type="ORF">CATMQ487_36700</name>
</gene>
<evidence type="ECO:0000256" key="1">
    <source>
        <dbReference type="ARBA" id="ARBA00001698"/>
    </source>
</evidence>
<dbReference type="Pfam" id="PF01148">
    <property type="entry name" value="CTP_transf_1"/>
    <property type="match status" value="1"/>
</dbReference>
<dbReference type="PANTHER" id="PTHR46382:SF1">
    <property type="entry name" value="PHOSPHATIDATE CYTIDYLYLTRANSFERASE"/>
    <property type="match status" value="1"/>
</dbReference>